<gene>
    <name evidence="1" type="ORF">EV201_0358</name>
</gene>
<proteinExistence type="predicted"/>
<comment type="caution">
    <text evidence="1">The sequence shown here is derived from an EMBL/GenBank/DDBJ whole genome shotgun (WGS) entry which is preliminary data.</text>
</comment>
<dbReference type="Proteomes" id="UP000293562">
    <property type="component" value="Unassembled WGS sequence"/>
</dbReference>
<reference evidence="1 2" key="1">
    <citation type="submission" date="2019-02" db="EMBL/GenBank/DDBJ databases">
        <title>Genomic Encyclopedia of Type Strains, Phase IV (KMG-IV): sequencing the most valuable type-strain genomes for metagenomic binning, comparative biology and taxonomic classification.</title>
        <authorList>
            <person name="Goeker M."/>
        </authorList>
    </citation>
    <scope>NUCLEOTIDE SEQUENCE [LARGE SCALE GENOMIC DNA]</scope>
    <source>
        <strain evidence="1 2">DSM 28825</strain>
    </source>
</reference>
<sequence>MVQIPVKKSFIESSETGFARKRDNFLDKAPQLVADGVLPKEATENLIQLLQGDKSRYEQKNMDQQTAHDSRIIFTQGHPPVEKALRGYKKLIDDMPSISPETQLDLGLVNETKNESTNNKKPDLKVKEVGGIPHISFTKYPLNGIILFGKINDGEYDFQTTVKTSGFNDTRPRKNPKLTEIREYYAYYIHNGVKVGKQSEIVRVVLSPIE</sequence>
<evidence type="ECO:0000313" key="1">
    <source>
        <dbReference type="EMBL" id="RZT95733.1"/>
    </source>
</evidence>
<organism evidence="1 2">
    <name type="scientific">Ancylomarina subtilis</name>
    <dbReference type="NCBI Taxonomy" id="1639035"/>
    <lineage>
        <taxon>Bacteria</taxon>
        <taxon>Pseudomonadati</taxon>
        <taxon>Bacteroidota</taxon>
        <taxon>Bacteroidia</taxon>
        <taxon>Marinilabiliales</taxon>
        <taxon>Marinifilaceae</taxon>
        <taxon>Ancylomarina</taxon>
    </lineage>
</organism>
<accession>A0A4Q7VI02</accession>
<dbReference type="OrthoDB" id="1116786at2"/>
<name>A0A4Q7VI02_9BACT</name>
<evidence type="ECO:0000313" key="2">
    <source>
        <dbReference type="Proteomes" id="UP000293562"/>
    </source>
</evidence>
<dbReference type="AlphaFoldDB" id="A0A4Q7VI02"/>
<dbReference type="EMBL" id="SHKN01000001">
    <property type="protein sequence ID" value="RZT95733.1"/>
    <property type="molecule type" value="Genomic_DNA"/>
</dbReference>
<dbReference type="RefSeq" id="WP_130305670.1">
    <property type="nucleotide sequence ID" value="NZ_SHKN01000001.1"/>
</dbReference>
<keyword evidence="2" id="KW-1185">Reference proteome</keyword>
<protein>
    <submittedName>
        <fullName evidence="1">Uncharacterized protein</fullName>
    </submittedName>
</protein>